<dbReference type="PANTHER" id="PTHR30572">
    <property type="entry name" value="MEMBRANE COMPONENT OF TRANSPORTER-RELATED"/>
    <property type="match status" value="1"/>
</dbReference>
<evidence type="ECO:0000256" key="7">
    <source>
        <dbReference type="SAM" id="MobiDB-lite"/>
    </source>
</evidence>
<dbReference type="Pfam" id="PF02687">
    <property type="entry name" value="FtsX"/>
    <property type="match status" value="2"/>
</dbReference>
<evidence type="ECO:0000256" key="1">
    <source>
        <dbReference type="ARBA" id="ARBA00004651"/>
    </source>
</evidence>
<protein>
    <recommendedName>
        <fullName evidence="9">ABC3 transporter permease C-terminal domain-containing protein</fullName>
    </recommendedName>
</protein>
<feature type="region of interest" description="Disordered" evidence="7">
    <location>
        <begin position="726"/>
        <end position="746"/>
    </location>
</feature>
<feature type="compositionally biased region" description="Polar residues" evidence="7">
    <location>
        <begin position="784"/>
        <end position="793"/>
    </location>
</feature>
<dbReference type="Proteomes" id="UP000487882">
    <property type="component" value="Unassembled WGS sequence"/>
</dbReference>
<comment type="caution">
    <text evidence="10">The sequence shown here is derived from an EMBL/GenBank/DDBJ whole genome shotgun (WGS) entry which is preliminary data.</text>
</comment>
<name>A0A7K1J3C6_9BIFI</name>
<evidence type="ECO:0000259" key="9">
    <source>
        <dbReference type="Pfam" id="PF02687"/>
    </source>
</evidence>
<evidence type="ECO:0000256" key="2">
    <source>
        <dbReference type="ARBA" id="ARBA00022475"/>
    </source>
</evidence>
<dbReference type="GO" id="GO:0022857">
    <property type="term" value="F:transmembrane transporter activity"/>
    <property type="evidence" value="ECO:0007669"/>
    <property type="project" value="TreeGrafter"/>
</dbReference>
<feature type="transmembrane region" description="Helical" evidence="8">
    <location>
        <begin position="641"/>
        <end position="669"/>
    </location>
</feature>
<comment type="similarity">
    <text evidence="6">Belongs to the ABC-4 integral membrane protein family.</text>
</comment>
<keyword evidence="5 8" id="KW-0472">Membrane</keyword>
<evidence type="ECO:0000256" key="5">
    <source>
        <dbReference type="ARBA" id="ARBA00023136"/>
    </source>
</evidence>
<feature type="compositionally biased region" description="Polar residues" evidence="7">
    <location>
        <begin position="835"/>
        <end position="849"/>
    </location>
</feature>
<dbReference type="AlphaFoldDB" id="A0A7K1J3C6"/>
<keyword evidence="11" id="KW-1185">Reference proteome</keyword>
<proteinExistence type="inferred from homology"/>
<evidence type="ECO:0000256" key="3">
    <source>
        <dbReference type="ARBA" id="ARBA00022692"/>
    </source>
</evidence>
<dbReference type="GO" id="GO:0005886">
    <property type="term" value="C:plasma membrane"/>
    <property type="evidence" value="ECO:0007669"/>
    <property type="project" value="UniProtKB-SubCell"/>
</dbReference>
<accession>A0A7K1J3C6</accession>
<comment type="subcellular location">
    <subcellularLocation>
        <location evidence="1">Cell membrane</location>
        <topology evidence="1">Multi-pass membrane protein</topology>
    </subcellularLocation>
</comment>
<feature type="transmembrane region" description="Helical" evidence="8">
    <location>
        <begin position="429"/>
        <end position="449"/>
    </location>
</feature>
<gene>
    <name evidence="10" type="ORF">GSD1FS_0372</name>
</gene>
<sequence length="849" mass="91736">MVTGMHTLITNQWRTSRSSFIGIGIILVIAACMLNTALTLLLEVDRQYDERSQQLHTAQIVAIAPRSAATAGLLGDLQAISGVAQVDAQDAVLADATIRDFRGTDFTIRTLVFNADATRTLNRFETVQRFEATQSADVAVNINQYIAQFGEYQPGDTITMSIDGQDHTMRVGNVIEEMEFGNAGSGILVVTMPQAGFEAFIHDHATQQVVDYAIAVEPEADISTARQSVEQAFDSHDVRNVSIHDADTVRGVRTMVSQLIVLVLIAFAVLITIVSLALCTFHIANTIDKELATMGILKALGYTSPMIEHAIITPYLITCLCATLLGSALSTILTPVLGTLIALQSGFSFHAAISPAAWIVTLLCLSGITLLFATLGVRRVRSIQPIEAVRGNAAGRAQHIVWPLTRMPGNAPIAIALQQAGSAPARNTLITIITASATLLLAFCATLFYNATTKPNNLYNTLSTETPQITLTPTAGHTQEMADAAAHTPGIHAVIEYTTTRIDLDGTPTPTFVSNDFSAAVNDIHYQGRHPRTAQEIAIGSALADTHPIGTNINATLDDTTRTYTIVGYIQSVNDGGTACELTNAGYTRLAPAFADQPHTLYIYCDEHNTDSIMNTLSTTHAAHISAIANTQTMRTITQQMYGTLMAAVGIGITAIALLLTALALMMTVRTTLTRERHMHGILKTLGYSSKQLIGRTAAKLLPATITGALIGTVIALLATEADLQHAPRTRRRHAQPIRDTNSGHHHNLAILGAHPIHAHTRLRHTDQAHQPTLTHHQRLITRQEPTPWNSRTSSKRYANRRDSRRNNSPTASMSPVKPSPNGRTEPADRKLKTSSRSPTPSLSVWTPC</sequence>
<dbReference type="PANTHER" id="PTHR30572:SF4">
    <property type="entry name" value="ABC TRANSPORTER PERMEASE YTRF"/>
    <property type="match status" value="1"/>
</dbReference>
<reference evidence="10 11" key="1">
    <citation type="submission" date="2019-09" db="EMBL/GenBank/DDBJ databases">
        <title>Bifidobacterium canis sp. nov., isolated from the digestive tract of German Shepherd dog puppy.</title>
        <authorList>
            <person name="Bunesova V."/>
        </authorList>
    </citation>
    <scope>NUCLEOTIDE SEQUENCE [LARGE SCALE GENOMIC DNA]</scope>
    <source>
        <strain evidence="10 11">GSD1FS</strain>
    </source>
</reference>
<evidence type="ECO:0000313" key="10">
    <source>
        <dbReference type="EMBL" id="MUH59060.1"/>
    </source>
</evidence>
<feature type="transmembrane region" description="Helical" evidence="8">
    <location>
        <begin position="701"/>
        <end position="719"/>
    </location>
</feature>
<evidence type="ECO:0000256" key="8">
    <source>
        <dbReference type="SAM" id="Phobius"/>
    </source>
</evidence>
<dbReference type="InterPro" id="IPR050250">
    <property type="entry name" value="Macrolide_Exporter_MacB"/>
</dbReference>
<feature type="transmembrane region" description="Helical" evidence="8">
    <location>
        <begin position="356"/>
        <end position="377"/>
    </location>
</feature>
<keyword evidence="3 8" id="KW-0812">Transmembrane</keyword>
<dbReference type="InterPro" id="IPR003838">
    <property type="entry name" value="ABC3_permease_C"/>
</dbReference>
<organism evidence="10 11">
    <name type="scientific">Bifidobacterium canis</name>
    <dbReference type="NCBI Taxonomy" id="2610880"/>
    <lineage>
        <taxon>Bacteria</taxon>
        <taxon>Bacillati</taxon>
        <taxon>Actinomycetota</taxon>
        <taxon>Actinomycetes</taxon>
        <taxon>Bifidobacteriales</taxon>
        <taxon>Bifidobacteriaceae</taxon>
        <taxon>Bifidobacterium</taxon>
    </lineage>
</organism>
<feature type="region of interest" description="Disordered" evidence="7">
    <location>
        <begin position="772"/>
        <end position="849"/>
    </location>
</feature>
<keyword evidence="2" id="KW-1003">Cell membrane</keyword>
<feature type="transmembrane region" description="Helical" evidence="8">
    <location>
        <begin position="259"/>
        <end position="284"/>
    </location>
</feature>
<evidence type="ECO:0000256" key="6">
    <source>
        <dbReference type="ARBA" id="ARBA00038076"/>
    </source>
</evidence>
<evidence type="ECO:0000313" key="11">
    <source>
        <dbReference type="Proteomes" id="UP000487882"/>
    </source>
</evidence>
<keyword evidence="4 8" id="KW-1133">Transmembrane helix</keyword>
<feature type="domain" description="ABC3 transporter permease C-terminal" evidence="9">
    <location>
        <begin position="266"/>
        <end position="385"/>
    </location>
</feature>
<feature type="transmembrane region" description="Helical" evidence="8">
    <location>
        <begin position="20"/>
        <end position="42"/>
    </location>
</feature>
<feature type="domain" description="ABC3 transporter permease C-terminal" evidence="9">
    <location>
        <begin position="653"/>
        <end position="720"/>
    </location>
</feature>
<dbReference type="EMBL" id="WNLP01000001">
    <property type="protein sequence ID" value="MUH59060.1"/>
    <property type="molecule type" value="Genomic_DNA"/>
</dbReference>
<evidence type="ECO:0000256" key="4">
    <source>
        <dbReference type="ARBA" id="ARBA00022989"/>
    </source>
</evidence>